<dbReference type="InterPro" id="IPR000160">
    <property type="entry name" value="GGDEF_dom"/>
</dbReference>
<feature type="transmembrane region" description="Helical" evidence="3">
    <location>
        <begin position="266"/>
        <end position="283"/>
    </location>
</feature>
<feature type="domain" description="GGDEF" evidence="4">
    <location>
        <begin position="473"/>
        <end position="602"/>
    </location>
</feature>
<reference evidence="5 6" key="1">
    <citation type="submission" date="2019-12" db="EMBL/GenBank/DDBJ databases">
        <authorList>
            <person name="Lee S.D."/>
        </authorList>
    </citation>
    <scope>NUCLEOTIDE SEQUENCE [LARGE SCALE GENOMIC DNA]</scope>
    <source>
        <strain evidence="5 6">GH3-10</strain>
    </source>
</reference>
<dbReference type="InterPro" id="IPR035965">
    <property type="entry name" value="PAS-like_dom_sf"/>
</dbReference>
<dbReference type="Gene3D" id="3.30.70.270">
    <property type="match status" value="1"/>
</dbReference>
<dbReference type="InterPro" id="IPR050469">
    <property type="entry name" value="Diguanylate_Cyclase"/>
</dbReference>
<comment type="catalytic activity">
    <reaction evidence="2">
        <text>2 GTP = 3',3'-c-di-GMP + 2 diphosphate</text>
        <dbReference type="Rhea" id="RHEA:24898"/>
        <dbReference type="ChEBI" id="CHEBI:33019"/>
        <dbReference type="ChEBI" id="CHEBI:37565"/>
        <dbReference type="ChEBI" id="CHEBI:58805"/>
        <dbReference type="EC" id="2.7.7.65"/>
    </reaction>
</comment>
<dbReference type="PROSITE" id="PS50887">
    <property type="entry name" value="GGDEF"/>
    <property type="match status" value="1"/>
</dbReference>
<dbReference type="InterPro" id="IPR043128">
    <property type="entry name" value="Rev_trsase/Diguanyl_cyclase"/>
</dbReference>
<keyword evidence="3" id="KW-1133">Transmembrane helix</keyword>
<protein>
    <recommendedName>
        <fullName evidence="1">diguanylate cyclase</fullName>
        <ecNumber evidence="1">2.7.7.65</ecNumber>
    </recommendedName>
</protein>
<feature type="transmembrane region" description="Helical" evidence="3">
    <location>
        <begin position="188"/>
        <end position="217"/>
    </location>
</feature>
<dbReference type="SMART" id="SM00267">
    <property type="entry name" value="GGDEF"/>
    <property type="match status" value="1"/>
</dbReference>
<dbReference type="CDD" id="cd01949">
    <property type="entry name" value="GGDEF"/>
    <property type="match status" value="1"/>
</dbReference>
<dbReference type="EMBL" id="WUBR01000002">
    <property type="protein sequence ID" value="MWV28465.1"/>
    <property type="molecule type" value="Genomic_DNA"/>
</dbReference>
<organism evidence="5 6">
    <name type="scientific">Aurantiacibacter rhizosphaerae</name>
    <dbReference type="NCBI Taxonomy" id="2691582"/>
    <lineage>
        <taxon>Bacteria</taxon>
        <taxon>Pseudomonadati</taxon>
        <taxon>Pseudomonadota</taxon>
        <taxon>Alphaproteobacteria</taxon>
        <taxon>Sphingomonadales</taxon>
        <taxon>Erythrobacteraceae</taxon>
        <taxon>Aurantiacibacter</taxon>
    </lineage>
</organism>
<feature type="transmembrane region" description="Helical" evidence="3">
    <location>
        <begin position="116"/>
        <end position="135"/>
    </location>
</feature>
<dbReference type="GO" id="GO:0052621">
    <property type="term" value="F:diguanylate cyclase activity"/>
    <property type="evidence" value="ECO:0007669"/>
    <property type="project" value="UniProtKB-EC"/>
</dbReference>
<dbReference type="FunFam" id="3.30.70.270:FF:000001">
    <property type="entry name" value="Diguanylate cyclase domain protein"/>
    <property type="match status" value="1"/>
</dbReference>
<accession>A0A844XG16</accession>
<dbReference type="SUPFAM" id="SSF55073">
    <property type="entry name" value="Nucleotide cyclase"/>
    <property type="match status" value="1"/>
</dbReference>
<dbReference type="SUPFAM" id="SSF55785">
    <property type="entry name" value="PYP-like sensor domain (PAS domain)"/>
    <property type="match status" value="1"/>
</dbReference>
<dbReference type="InterPro" id="IPR029787">
    <property type="entry name" value="Nucleotide_cyclase"/>
</dbReference>
<evidence type="ECO:0000256" key="2">
    <source>
        <dbReference type="ARBA" id="ARBA00034247"/>
    </source>
</evidence>
<evidence type="ECO:0000256" key="1">
    <source>
        <dbReference type="ARBA" id="ARBA00012528"/>
    </source>
</evidence>
<keyword evidence="3" id="KW-0472">Membrane</keyword>
<dbReference type="Proteomes" id="UP000461409">
    <property type="component" value="Unassembled WGS sequence"/>
</dbReference>
<dbReference type="RefSeq" id="WP_160486062.1">
    <property type="nucleotide sequence ID" value="NZ_WUBR01000002.1"/>
</dbReference>
<dbReference type="PANTHER" id="PTHR45138">
    <property type="entry name" value="REGULATORY COMPONENTS OF SENSORY TRANSDUCTION SYSTEM"/>
    <property type="match status" value="1"/>
</dbReference>
<proteinExistence type="predicted"/>
<sequence length="602" mass="66414">MRVWRDVREPLFAGVLWSALALACVALRDGLGAALLIWLPSGVAVAAFHSVPVNRWPLLAAVMYPIQAVTVWWISGSVQQAVVYSFATLLQSVIAAQLGYMALGGRHEIPRRFGQVAGLFAAALLGSLAGAVVAIPFRPVQSLDEFMWWFFANVLAIQTLVPIMLVIRMNLGKRGLVQFLAFARKIRPFMLGTAIFTIVALQVSEIVLMPLMFALIVLATVRYGQIASLLVVLMYVAIATIISILQETPTPSIQASAAEGTLILQSWLLAMLATVLPIAAMLLKRRELQRELVKRNEEMHNSLIMFTLAEDTANMGRWYLNLRTGEQDWSPNMLEMNGLSRSLAPDPGDVTNRLPDGGEELFRQIAANRRNTEPYSFTYRIKPINQLERILRIAIRNEFDDEGQRFAVLGVALDVTEQVRREEALELARGRAMQLASEAQKLANTDPLTQLPNRRCTFDRLESMIVMAEDGGTPLSVILFDVDHFKAVNDGYGHQVGDAVLQEMADLARKQVRQGDIVGRIGGEEFVWLVPGAQSKVARQLAERLRECVEEGTSASSLPKVTISVGLAHFRSGDTGQSLMARADAALYAAKDNGRNQVKRAA</sequence>
<gene>
    <name evidence="5" type="ORF">GRF63_11180</name>
</gene>
<feature type="transmembrane region" description="Helical" evidence="3">
    <location>
        <begin position="81"/>
        <end position="104"/>
    </location>
</feature>
<feature type="transmembrane region" description="Helical" evidence="3">
    <location>
        <begin position="147"/>
        <end position="167"/>
    </location>
</feature>
<evidence type="ECO:0000313" key="5">
    <source>
        <dbReference type="EMBL" id="MWV28465.1"/>
    </source>
</evidence>
<dbReference type="PROSITE" id="PS51257">
    <property type="entry name" value="PROKAR_LIPOPROTEIN"/>
    <property type="match status" value="1"/>
</dbReference>
<name>A0A844XG16_9SPHN</name>
<comment type="caution">
    <text evidence="5">The sequence shown here is derived from an EMBL/GenBank/DDBJ whole genome shotgun (WGS) entry which is preliminary data.</text>
</comment>
<keyword evidence="6" id="KW-1185">Reference proteome</keyword>
<feature type="transmembrane region" description="Helical" evidence="3">
    <location>
        <begin position="33"/>
        <end position="51"/>
    </location>
</feature>
<reference evidence="5 6" key="2">
    <citation type="submission" date="2020-02" db="EMBL/GenBank/DDBJ databases">
        <title>Erythrobacter dongmakensis sp. nov., isolated from a tidal mudflat.</title>
        <authorList>
            <person name="Kim I.S."/>
        </authorList>
    </citation>
    <scope>NUCLEOTIDE SEQUENCE [LARGE SCALE GENOMIC DNA]</scope>
    <source>
        <strain evidence="5 6">GH3-10</strain>
    </source>
</reference>
<dbReference type="Pfam" id="PF00990">
    <property type="entry name" value="GGDEF"/>
    <property type="match status" value="1"/>
</dbReference>
<dbReference type="PANTHER" id="PTHR45138:SF9">
    <property type="entry name" value="DIGUANYLATE CYCLASE DGCM-RELATED"/>
    <property type="match status" value="1"/>
</dbReference>
<evidence type="ECO:0000259" key="4">
    <source>
        <dbReference type="PROSITE" id="PS50887"/>
    </source>
</evidence>
<evidence type="ECO:0000256" key="3">
    <source>
        <dbReference type="SAM" id="Phobius"/>
    </source>
</evidence>
<evidence type="ECO:0000313" key="6">
    <source>
        <dbReference type="Proteomes" id="UP000461409"/>
    </source>
</evidence>
<dbReference type="NCBIfam" id="TIGR00254">
    <property type="entry name" value="GGDEF"/>
    <property type="match status" value="1"/>
</dbReference>
<feature type="transmembrane region" description="Helical" evidence="3">
    <location>
        <begin position="223"/>
        <end position="245"/>
    </location>
</feature>
<keyword evidence="3" id="KW-0812">Transmembrane</keyword>
<dbReference type="AlphaFoldDB" id="A0A844XG16"/>
<dbReference type="EC" id="2.7.7.65" evidence="1"/>
<dbReference type="Gene3D" id="3.30.450.20">
    <property type="entry name" value="PAS domain"/>
    <property type="match status" value="1"/>
</dbReference>